<dbReference type="RefSeq" id="WP_379901680.1">
    <property type="nucleotide sequence ID" value="NZ_JBHULM010000007.1"/>
</dbReference>
<dbReference type="EMBL" id="JBHULM010000007">
    <property type="protein sequence ID" value="MFD2541701.1"/>
    <property type="molecule type" value="Genomic_DNA"/>
</dbReference>
<keyword evidence="1" id="KW-1133">Transmembrane helix</keyword>
<dbReference type="InterPro" id="IPR011110">
    <property type="entry name" value="Reg_prop"/>
</dbReference>
<proteinExistence type="predicted"/>
<evidence type="ECO:0000313" key="5">
    <source>
        <dbReference type="Proteomes" id="UP001597467"/>
    </source>
</evidence>
<dbReference type="GO" id="GO:0016301">
    <property type="term" value="F:kinase activity"/>
    <property type="evidence" value="ECO:0007669"/>
    <property type="project" value="UniProtKB-KW"/>
</dbReference>
<organism evidence="4 5">
    <name type="scientific">Lacinutrix gracilariae</name>
    <dbReference type="NCBI Taxonomy" id="1747198"/>
    <lineage>
        <taxon>Bacteria</taxon>
        <taxon>Pseudomonadati</taxon>
        <taxon>Bacteroidota</taxon>
        <taxon>Flavobacteriia</taxon>
        <taxon>Flavobacteriales</taxon>
        <taxon>Flavobacteriaceae</taxon>
        <taxon>Lacinutrix</taxon>
    </lineage>
</organism>
<dbReference type="PANTHER" id="PTHR34220">
    <property type="entry name" value="SENSOR HISTIDINE KINASE YPDA"/>
    <property type="match status" value="1"/>
</dbReference>
<dbReference type="InterPro" id="IPR050640">
    <property type="entry name" value="Bact_2-comp_sensor_kinase"/>
</dbReference>
<dbReference type="Pfam" id="PF07494">
    <property type="entry name" value="Reg_prop"/>
    <property type="match status" value="1"/>
</dbReference>
<dbReference type="InterPro" id="IPR011047">
    <property type="entry name" value="Quinoprotein_ADH-like_sf"/>
</dbReference>
<dbReference type="InterPro" id="IPR015943">
    <property type="entry name" value="WD40/YVTN_repeat-like_dom_sf"/>
</dbReference>
<dbReference type="SUPFAM" id="SSF55874">
    <property type="entry name" value="ATPase domain of HSP90 chaperone/DNA topoisomerase II/histidine kinase"/>
    <property type="match status" value="1"/>
</dbReference>
<dbReference type="Gene3D" id="3.30.565.10">
    <property type="entry name" value="Histidine kinase-like ATPase, C-terminal domain"/>
    <property type="match status" value="1"/>
</dbReference>
<dbReference type="Gene3D" id="2.130.10.10">
    <property type="entry name" value="YVTN repeat-like/Quinoprotein amine dehydrogenase"/>
    <property type="match status" value="3"/>
</dbReference>
<keyword evidence="1" id="KW-0472">Membrane</keyword>
<feature type="domain" description="Signal transduction histidine kinase internal region" evidence="2">
    <location>
        <begin position="730"/>
        <end position="809"/>
    </location>
</feature>
<dbReference type="SUPFAM" id="SSF63829">
    <property type="entry name" value="Calcium-dependent phosphotriesterase"/>
    <property type="match status" value="1"/>
</dbReference>
<gene>
    <name evidence="4" type="ORF">ACFSSB_05155</name>
</gene>
<keyword evidence="4" id="KW-0808">Transferase</keyword>
<dbReference type="PANTHER" id="PTHR34220:SF7">
    <property type="entry name" value="SENSOR HISTIDINE KINASE YPDA"/>
    <property type="match status" value="1"/>
</dbReference>
<keyword evidence="4" id="KW-0418">Kinase</keyword>
<feature type="transmembrane region" description="Helical" evidence="1">
    <location>
        <begin position="687"/>
        <end position="709"/>
    </location>
</feature>
<feature type="domain" description="Two component regulator three Y" evidence="3">
    <location>
        <begin position="626"/>
        <end position="668"/>
    </location>
</feature>
<protein>
    <submittedName>
        <fullName evidence="4">Histidine kinase</fullName>
    </submittedName>
</protein>
<evidence type="ECO:0000313" key="4">
    <source>
        <dbReference type="EMBL" id="MFD2541701.1"/>
    </source>
</evidence>
<dbReference type="InterPro" id="IPR010559">
    <property type="entry name" value="Sig_transdc_His_kin_internal"/>
</dbReference>
<dbReference type="InterPro" id="IPR011123">
    <property type="entry name" value="Y_Y_Y"/>
</dbReference>
<sequence length="932" mass="107288">MAQQFTNYSTKDGLPSNHVYTIVQDAKGFIWFLTDKGMVKYNGKTFKTISTKNGLPINDVWDAFTTSDGKVWYLSKAAKLGYVERDTVISFPNINKGEIMNPIFSSQIGDSIYPTGPEKTFSLKNNQWVGETTFPFYNLQEERLKMRNRFVSNLSLKADGVLSFYDKKENKIASVVTSGVYGKSGSRGQLNDSLFFMTTSNNYSIINLNTQKVKKVNLLNAIGVQEVKYLRINLVNDTLQVSGNGFVAKLDDNFNIINPYFFPENIQAHFGFIDKQNTIWLATFNNGVYKLPAVKQQVKYELLDNKIQSFNIIDGNLIVGVYEKGFYIYDKKEKSFQEFIKKKDYVFEASHIEQIHANFYSFENALIKDVNGVKTSVDVSKFYELEMLTNEIGRKFVYFKGEIYANFSFGINRLNLKPLKIKKEFKQKGANDILNFKNRLLIATTNGLKEIKNDSLQPVTFKNKTFNKSILSLNKIDDSHLLINTDGFGSFISDLETIKPLPKTDFLIVEEAFVNNNTLWLATNSGVLKFIKKDNNFQLIKHFTLSDGLPTNHIYKIYVDDTNLFVGTNNGIAILPKNSKNSSLLLDVYVEAAKYNNQDISEDNSVFYYKKNNNLNVTVSNIDFSSNTKDFSFKYKLDPIQKKWTTTTTNSFNFNDLAPGEYVLYIDANAIKKQVCFIIKPLWWQTYWFKALVVFLGVVLVALLSRFFVKRSQFNKNKKIFEDKRLSELQLKALRSQMNPHFVFNSLSAIQYYIGENNFEASELYLVKFSKLIRQFFALSKENEISLETEVNLLKAYLEIEKLRFKEKLSFTINVDAKLDVQNTKIPTMLLQPIVENAVNHGIFNKVENGLITLNFIYLDAQTFKVEIIDDGVGFVNTKKRQNKDVKSSNVLKDRLHFLNYSEKWEISYSEEELHANKLDKGNQSVFLIKKK</sequence>
<evidence type="ECO:0000259" key="3">
    <source>
        <dbReference type="Pfam" id="PF07495"/>
    </source>
</evidence>
<evidence type="ECO:0000256" key="1">
    <source>
        <dbReference type="SAM" id="Phobius"/>
    </source>
</evidence>
<dbReference type="InterPro" id="IPR036890">
    <property type="entry name" value="HATPase_C_sf"/>
</dbReference>
<dbReference type="SUPFAM" id="SSF50998">
    <property type="entry name" value="Quinoprotein alcohol dehydrogenase-like"/>
    <property type="match status" value="1"/>
</dbReference>
<accession>A0ABW5K1J7</accession>
<evidence type="ECO:0000259" key="2">
    <source>
        <dbReference type="Pfam" id="PF06580"/>
    </source>
</evidence>
<keyword evidence="1" id="KW-0812">Transmembrane</keyword>
<reference evidence="5" key="1">
    <citation type="journal article" date="2019" name="Int. J. Syst. Evol. Microbiol.">
        <title>The Global Catalogue of Microorganisms (GCM) 10K type strain sequencing project: providing services to taxonomists for standard genome sequencing and annotation.</title>
        <authorList>
            <consortium name="The Broad Institute Genomics Platform"/>
            <consortium name="The Broad Institute Genome Sequencing Center for Infectious Disease"/>
            <person name="Wu L."/>
            <person name="Ma J."/>
        </authorList>
    </citation>
    <scope>NUCLEOTIDE SEQUENCE [LARGE SCALE GENOMIC DNA]</scope>
    <source>
        <strain evidence="5">KCTC 42808</strain>
    </source>
</reference>
<name>A0ABW5K1J7_9FLAO</name>
<dbReference type="Pfam" id="PF07495">
    <property type="entry name" value="Y_Y_Y"/>
    <property type="match status" value="1"/>
</dbReference>
<comment type="caution">
    <text evidence="4">The sequence shown here is derived from an EMBL/GenBank/DDBJ whole genome shotgun (WGS) entry which is preliminary data.</text>
</comment>
<dbReference type="Proteomes" id="UP001597467">
    <property type="component" value="Unassembled WGS sequence"/>
</dbReference>
<keyword evidence="5" id="KW-1185">Reference proteome</keyword>
<dbReference type="Pfam" id="PF06580">
    <property type="entry name" value="His_kinase"/>
    <property type="match status" value="1"/>
</dbReference>